<dbReference type="FunFam" id="3.40.1050.10:FF:000006">
    <property type="entry name" value="Carbonic anhydrase"/>
    <property type="match status" value="1"/>
</dbReference>
<comment type="function">
    <text evidence="9">Reversible hydration of carbon dioxide.</text>
</comment>
<evidence type="ECO:0000256" key="1">
    <source>
        <dbReference type="ARBA" id="ARBA00006217"/>
    </source>
</evidence>
<dbReference type="CDD" id="cd03378">
    <property type="entry name" value="beta_CA_cladeC"/>
    <property type="match status" value="1"/>
</dbReference>
<keyword evidence="4 8" id="KW-0862">Zinc</keyword>
<dbReference type="InterPro" id="IPR015892">
    <property type="entry name" value="Carbonic_anhydrase_CS"/>
</dbReference>
<dbReference type="GO" id="GO:0015976">
    <property type="term" value="P:carbon utilization"/>
    <property type="evidence" value="ECO:0007669"/>
    <property type="project" value="InterPro"/>
</dbReference>
<accession>A0A8J7HES5</accession>
<comment type="cofactor">
    <cofactor evidence="8">
        <name>Zn(2+)</name>
        <dbReference type="ChEBI" id="CHEBI:29105"/>
    </cofactor>
    <text evidence="8">Binds 1 zinc ion per subunit.</text>
</comment>
<reference evidence="10 11" key="1">
    <citation type="journal article" date="2021" name="Int. J. Syst. Evol. Microbiol.">
        <title>Amazonocrinis nigriterrae gen. nov., sp. nov., Atlanticothrix silvestris gen. nov., sp. nov. and Dendronalium phyllosphericum gen. nov., sp. nov., nostocacean cyanobacteria from Brazilian environments.</title>
        <authorList>
            <person name="Alvarenga D.O."/>
            <person name="Andreote A.P.D."/>
            <person name="Branco L.H.Z."/>
            <person name="Delbaje E."/>
            <person name="Cruz R.B."/>
            <person name="Varani A.M."/>
            <person name="Fiore M.F."/>
        </authorList>
    </citation>
    <scope>NUCLEOTIDE SEQUENCE [LARGE SCALE GENOMIC DNA]</scope>
    <source>
        <strain evidence="10 11">CENA357</strain>
    </source>
</reference>
<evidence type="ECO:0000256" key="8">
    <source>
        <dbReference type="PIRSR" id="PIRSR601765-1"/>
    </source>
</evidence>
<feature type="binding site" evidence="8">
    <location>
        <position position="145"/>
    </location>
    <ligand>
        <name>Zn(2+)</name>
        <dbReference type="ChEBI" id="CHEBI:29105"/>
    </ligand>
</feature>
<dbReference type="Proteomes" id="UP000599391">
    <property type="component" value="Unassembled WGS sequence"/>
</dbReference>
<dbReference type="EC" id="4.2.1.1" evidence="2 9"/>
<dbReference type="PANTHER" id="PTHR11002:SF79">
    <property type="entry name" value="CARBONIC ANHYDRASE 2"/>
    <property type="match status" value="1"/>
</dbReference>
<comment type="catalytic activity">
    <reaction evidence="7 9">
        <text>hydrogencarbonate + H(+) = CO2 + H2O</text>
        <dbReference type="Rhea" id="RHEA:10748"/>
        <dbReference type="ChEBI" id="CHEBI:15377"/>
        <dbReference type="ChEBI" id="CHEBI:15378"/>
        <dbReference type="ChEBI" id="CHEBI:16526"/>
        <dbReference type="ChEBI" id="CHEBI:17544"/>
        <dbReference type="EC" id="4.2.1.1"/>
    </reaction>
</comment>
<comment type="function">
    <text evidence="6">Catalyzes the reversible hydration of carbon dioxide to form bicarbonate.</text>
</comment>
<sequence>MERRDFLKLGVTGAFGIMVSDLLWQIQPAKAAELPPKTPESLSPDAALQKLIKGNQRFIQHQPQYPDQSATRLQEVAQAQHPFATVLTCADSRVPVEILFDQGVGDIFDVRVAGNIATPEITGSIEYAVTLLGTPLLMVLGHERCGAVTAAVQKEKLLGDIGSFVKAIQPAVTRVKNQPGDAVENAVVANVQYQIEQLQRSQLLSERLKSGKLKIVGGRYDLDTGKVTIIT</sequence>
<protein>
    <recommendedName>
        <fullName evidence="2 9">Carbonic anhydrase</fullName>
        <ecNumber evidence="2 9">4.2.1.1</ecNumber>
    </recommendedName>
    <alternativeName>
        <fullName evidence="9">Carbonate dehydratase</fullName>
    </alternativeName>
</protein>
<dbReference type="EMBL" id="JAECZB010000001">
    <property type="protein sequence ID" value="MBH8550893.1"/>
    <property type="molecule type" value="Genomic_DNA"/>
</dbReference>
<comment type="caution">
    <text evidence="10">The sequence shown here is derived from an EMBL/GenBank/DDBJ whole genome shotgun (WGS) entry which is preliminary data.</text>
</comment>
<feature type="binding site" evidence="8">
    <location>
        <position position="142"/>
    </location>
    <ligand>
        <name>Zn(2+)</name>
        <dbReference type="ChEBI" id="CHEBI:29105"/>
    </ligand>
</feature>
<evidence type="ECO:0000313" key="10">
    <source>
        <dbReference type="EMBL" id="MBH8550893.1"/>
    </source>
</evidence>
<evidence type="ECO:0000256" key="6">
    <source>
        <dbReference type="ARBA" id="ARBA00024993"/>
    </source>
</evidence>
<dbReference type="AlphaFoldDB" id="A0A8J7HES5"/>
<evidence type="ECO:0000256" key="9">
    <source>
        <dbReference type="RuleBase" id="RU003956"/>
    </source>
</evidence>
<evidence type="ECO:0000313" key="11">
    <source>
        <dbReference type="Proteomes" id="UP000599391"/>
    </source>
</evidence>
<keyword evidence="5 9" id="KW-0456">Lyase</keyword>
<evidence type="ECO:0000256" key="4">
    <source>
        <dbReference type="ARBA" id="ARBA00022833"/>
    </source>
</evidence>
<dbReference type="Gene3D" id="3.40.1050.10">
    <property type="entry name" value="Carbonic anhydrase"/>
    <property type="match status" value="1"/>
</dbReference>
<evidence type="ECO:0000256" key="2">
    <source>
        <dbReference type="ARBA" id="ARBA00012925"/>
    </source>
</evidence>
<dbReference type="GO" id="GO:0008270">
    <property type="term" value="F:zinc ion binding"/>
    <property type="evidence" value="ECO:0007669"/>
    <property type="project" value="UniProtKB-UniRule"/>
</dbReference>
<proteinExistence type="inferred from homology"/>
<dbReference type="InterPro" id="IPR036874">
    <property type="entry name" value="Carbonic_anhydrase_sf"/>
</dbReference>
<dbReference type="Pfam" id="PF00484">
    <property type="entry name" value="Pro_CA"/>
    <property type="match status" value="1"/>
</dbReference>
<evidence type="ECO:0000256" key="5">
    <source>
        <dbReference type="ARBA" id="ARBA00023239"/>
    </source>
</evidence>
<dbReference type="InterPro" id="IPR001765">
    <property type="entry name" value="Carbonic_anhydrase"/>
</dbReference>
<dbReference type="PROSITE" id="PS00705">
    <property type="entry name" value="PROK_CO2_ANHYDRASE_2"/>
    <property type="match status" value="1"/>
</dbReference>
<organism evidence="10 11">
    <name type="scientific">Atlanticothrix silvestris CENA357</name>
    <dbReference type="NCBI Taxonomy" id="1725252"/>
    <lineage>
        <taxon>Bacteria</taxon>
        <taxon>Bacillati</taxon>
        <taxon>Cyanobacteriota</taxon>
        <taxon>Cyanophyceae</taxon>
        <taxon>Nostocales</taxon>
        <taxon>Nodulariaceae</taxon>
        <taxon>Atlanticothrix</taxon>
        <taxon>Atlanticothrix silvestris</taxon>
    </lineage>
</organism>
<gene>
    <name evidence="10" type="ORF">I8751_00485</name>
</gene>
<evidence type="ECO:0000256" key="7">
    <source>
        <dbReference type="ARBA" id="ARBA00048348"/>
    </source>
</evidence>
<dbReference type="PANTHER" id="PTHR11002">
    <property type="entry name" value="CARBONIC ANHYDRASE"/>
    <property type="match status" value="1"/>
</dbReference>
<evidence type="ECO:0000256" key="3">
    <source>
        <dbReference type="ARBA" id="ARBA00022723"/>
    </source>
</evidence>
<dbReference type="GO" id="GO:0004089">
    <property type="term" value="F:carbonate dehydratase activity"/>
    <property type="evidence" value="ECO:0007669"/>
    <property type="project" value="UniProtKB-UniRule"/>
</dbReference>
<feature type="binding site" evidence="8">
    <location>
        <position position="89"/>
    </location>
    <ligand>
        <name>Zn(2+)</name>
        <dbReference type="ChEBI" id="CHEBI:29105"/>
    </ligand>
</feature>
<keyword evidence="11" id="KW-1185">Reference proteome</keyword>
<keyword evidence="3 8" id="KW-0479">Metal-binding</keyword>
<feature type="binding site" evidence="8">
    <location>
        <position position="91"/>
    </location>
    <ligand>
        <name>Zn(2+)</name>
        <dbReference type="ChEBI" id="CHEBI:29105"/>
    </ligand>
</feature>
<comment type="similarity">
    <text evidence="1 9">Belongs to the beta-class carbonic anhydrase family.</text>
</comment>
<dbReference type="SMART" id="SM00947">
    <property type="entry name" value="Pro_CA"/>
    <property type="match status" value="1"/>
</dbReference>
<dbReference type="SUPFAM" id="SSF53056">
    <property type="entry name" value="beta-carbonic anhydrase, cab"/>
    <property type="match status" value="1"/>
</dbReference>
<name>A0A8J7HES5_9CYAN</name>